<proteinExistence type="predicted"/>
<evidence type="ECO:0000313" key="3">
    <source>
        <dbReference type="Proteomes" id="UP000522333"/>
    </source>
</evidence>
<organism evidence="2 3">
    <name type="scientific">Desulfovibrio piger</name>
    <dbReference type="NCBI Taxonomy" id="901"/>
    <lineage>
        <taxon>Bacteria</taxon>
        <taxon>Pseudomonadati</taxon>
        <taxon>Thermodesulfobacteriota</taxon>
        <taxon>Desulfovibrionia</taxon>
        <taxon>Desulfovibrionales</taxon>
        <taxon>Desulfovibrionaceae</taxon>
        <taxon>Desulfovibrio</taxon>
    </lineage>
</organism>
<comment type="caution">
    <text evidence="2">The sequence shown here is derived from an EMBL/GenBank/DDBJ whole genome shotgun (WGS) entry which is preliminary data.</text>
</comment>
<dbReference type="InterPro" id="IPR038763">
    <property type="entry name" value="DHH_sf"/>
</dbReference>
<dbReference type="InterPro" id="IPR051319">
    <property type="entry name" value="Oligoribo/pAp-PDE_c-di-AMP_PDE"/>
</dbReference>
<dbReference type="AlphaFoldDB" id="A0A848CK51"/>
<dbReference type="RefSeq" id="WP_168936535.1">
    <property type="nucleotide sequence ID" value="NZ_JABAFY010000099.1"/>
</dbReference>
<sequence length="140" mass="15937">MIPDPSRLINVLKGSRVFIQTHNFPDQDAVASACGLQCILRHFGIDANLCYKGTIENMGIRHIMEEYHIHMDEYSHIEEMTFADKVILVDGQKFNANMTDLPGDEVACIDHHPANDKGEYAYKRMSGMFFDFKRCGNLVP</sequence>
<dbReference type="SUPFAM" id="SSF64182">
    <property type="entry name" value="DHH phosphoesterases"/>
    <property type="match status" value="1"/>
</dbReference>
<dbReference type="Pfam" id="PF01368">
    <property type="entry name" value="DHH"/>
    <property type="match status" value="1"/>
</dbReference>
<dbReference type="PANTHER" id="PTHR47618:SF1">
    <property type="entry name" value="BIFUNCTIONAL OLIGORIBONUCLEASE AND PAP PHOSPHATASE NRNA"/>
    <property type="match status" value="1"/>
</dbReference>
<feature type="domain" description="DDH" evidence="1">
    <location>
        <begin position="16"/>
        <end position="117"/>
    </location>
</feature>
<dbReference type="EMBL" id="JABAFY010000099">
    <property type="protein sequence ID" value="NME53259.1"/>
    <property type="molecule type" value="Genomic_DNA"/>
</dbReference>
<protein>
    <recommendedName>
        <fullName evidence="1">DDH domain-containing protein</fullName>
    </recommendedName>
</protein>
<evidence type="ECO:0000259" key="1">
    <source>
        <dbReference type="Pfam" id="PF01368"/>
    </source>
</evidence>
<dbReference type="Proteomes" id="UP000522333">
    <property type="component" value="Unassembled WGS sequence"/>
</dbReference>
<name>A0A848CK51_9BACT</name>
<evidence type="ECO:0000313" key="2">
    <source>
        <dbReference type="EMBL" id="NME53259.1"/>
    </source>
</evidence>
<dbReference type="Gene3D" id="3.90.1640.10">
    <property type="entry name" value="inorganic pyrophosphatase (n-terminal core)"/>
    <property type="match status" value="1"/>
</dbReference>
<dbReference type="PANTHER" id="PTHR47618">
    <property type="entry name" value="BIFUNCTIONAL OLIGORIBONUCLEASE AND PAP PHOSPHATASE NRNA"/>
    <property type="match status" value="1"/>
</dbReference>
<reference evidence="2 3" key="1">
    <citation type="submission" date="2020-04" db="EMBL/GenBank/DDBJ databases">
        <authorList>
            <person name="Hitch T.C.A."/>
            <person name="Wylensek D."/>
            <person name="Clavel T."/>
        </authorList>
    </citation>
    <scope>NUCLEOTIDE SEQUENCE [LARGE SCALE GENOMIC DNA]</scope>
    <source>
        <strain evidence="2 3">PG-251-APC-1</strain>
    </source>
</reference>
<gene>
    <name evidence="2" type="ORF">HF854_12250</name>
</gene>
<dbReference type="InterPro" id="IPR001667">
    <property type="entry name" value="DDH_dom"/>
</dbReference>
<accession>A0A848CK51</accession>